<proteinExistence type="predicted"/>
<dbReference type="RefSeq" id="WP_097032885.1">
    <property type="nucleotide sequence ID" value="NZ_CAXSLY010000002.1"/>
</dbReference>
<accession>A0A9X3XJY1</accession>
<evidence type="ECO:0000313" key="1">
    <source>
        <dbReference type="EMBL" id="MDC4241030.1"/>
    </source>
</evidence>
<comment type="caution">
    <text evidence="1">The sequence shown here is derived from an EMBL/GenBank/DDBJ whole genome shotgun (WGS) entry which is preliminary data.</text>
</comment>
<dbReference type="InterPro" id="IPR051200">
    <property type="entry name" value="Host-pathogen_enzymatic-act"/>
</dbReference>
<protein>
    <submittedName>
        <fullName evidence="1">YncE family protein</fullName>
    </submittedName>
</protein>
<dbReference type="NCBIfam" id="TIGR02276">
    <property type="entry name" value="beta_rpt_yvtn"/>
    <property type="match status" value="2"/>
</dbReference>
<dbReference type="AlphaFoldDB" id="A0A9X3XJY1"/>
<evidence type="ECO:0000313" key="2">
    <source>
        <dbReference type="Proteomes" id="UP001141183"/>
    </source>
</evidence>
<dbReference type="PANTHER" id="PTHR47197:SF3">
    <property type="entry name" value="DIHYDRO-HEME D1 DEHYDROGENASE"/>
    <property type="match status" value="1"/>
</dbReference>
<organism evidence="1 2">
    <name type="scientific">Clostridium tertium</name>
    <dbReference type="NCBI Taxonomy" id="1559"/>
    <lineage>
        <taxon>Bacteria</taxon>
        <taxon>Bacillati</taxon>
        <taxon>Bacillota</taxon>
        <taxon>Clostridia</taxon>
        <taxon>Eubacteriales</taxon>
        <taxon>Clostridiaceae</taxon>
        <taxon>Clostridium</taxon>
    </lineage>
</organism>
<dbReference type="InterPro" id="IPR011964">
    <property type="entry name" value="YVTN_b-propeller_repeat"/>
</dbReference>
<dbReference type="SUPFAM" id="SSF51004">
    <property type="entry name" value="C-terminal (heme d1) domain of cytochrome cd1-nitrite reductase"/>
    <property type="match status" value="1"/>
</dbReference>
<dbReference type="InterPro" id="IPR011048">
    <property type="entry name" value="Haem_d1_sf"/>
</dbReference>
<sequence>MNSLIVCNTGSDSISKVSIDEDFGKEELVTEEMFLRKIDKPLGPSSICLNDNIAYTANSYSNSISLINMNTFKEENSIYVGAHPNDLAIDKNYLYIACSESNSVVIYDIKEKKIALDIAVNSWPHNIEICKSLNLLFVSNFQSNNVSIIDVTTNKVIKELSTLEYPTKLKVSNDKKLLYVCESCMGDDKEGYIEVFNIKTFESLNRIKVGKSPVDILEDEEIIYICNFGDGTLTIIDKSNYKKCRKMSLGGMPKSIIKFGKIAFVSDYLNGRVICINLNENKIKVITVGKEPNAMTLY</sequence>
<dbReference type="PANTHER" id="PTHR47197">
    <property type="entry name" value="PROTEIN NIRF"/>
    <property type="match status" value="1"/>
</dbReference>
<name>A0A9X3XJY1_9CLOT</name>
<dbReference type="Gene3D" id="2.130.10.10">
    <property type="entry name" value="YVTN repeat-like/Quinoprotein amine dehydrogenase"/>
    <property type="match status" value="2"/>
</dbReference>
<dbReference type="InterPro" id="IPR015943">
    <property type="entry name" value="WD40/YVTN_repeat-like_dom_sf"/>
</dbReference>
<reference evidence="1" key="1">
    <citation type="submission" date="2022-05" db="EMBL/GenBank/DDBJ databases">
        <title>Draft genome sequence of Clostridium tertium strain CP3 isolated from Peru.</title>
        <authorList>
            <person name="Hurtado R."/>
            <person name="Lima L."/>
            <person name="Sousa T."/>
            <person name="Jaiswal A.K."/>
            <person name="Tiwari S."/>
            <person name="Maturrano L."/>
            <person name="Brenig B."/>
            <person name="Azevedo V."/>
        </authorList>
    </citation>
    <scope>NUCLEOTIDE SEQUENCE</scope>
    <source>
        <strain evidence="1">CP3</strain>
    </source>
</reference>
<dbReference type="InterPro" id="IPR019405">
    <property type="entry name" value="Lactonase_7-beta_prop"/>
</dbReference>
<dbReference type="Proteomes" id="UP001141183">
    <property type="component" value="Unassembled WGS sequence"/>
</dbReference>
<dbReference type="EMBL" id="JAMRYU010000013">
    <property type="protein sequence ID" value="MDC4241030.1"/>
    <property type="molecule type" value="Genomic_DNA"/>
</dbReference>
<gene>
    <name evidence="1" type="ORF">NE398_12760</name>
</gene>
<dbReference type="Pfam" id="PF10282">
    <property type="entry name" value="Lactonase"/>
    <property type="match status" value="1"/>
</dbReference>
<keyword evidence="2" id="KW-1185">Reference proteome</keyword>